<accession>A0A2I7N4I1</accession>
<dbReference type="AlphaFoldDB" id="A0A2I7N4I1"/>
<name>A0A2I7N4I1_9NEIS</name>
<dbReference type="Proteomes" id="UP000236655">
    <property type="component" value="Chromosome"/>
</dbReference>
<dbReference type="KEGG" id="nba:CUN60_03365"/>
<comment type="caution">
    <text evidence="5">Lacks conserved residue(s) required for the propagation of feature annotation.</text>
</comment>
<comment type="similarity">
    <text evidence="5">Belongs to the YciB family.</text>
</comment>
<keyword evidence="2 5" id="KW-0812">Transmembrane</keyword>
<evidence type="ECO:0000313" key="6">
    <source>
        <dbReference type="EMBL" id="AUR51377.1"/>
    </source>
</evidence>
<evidence type="ECO:0000313" key="7">
    <source>
        <dbReference type="Proteomes" id="UP000236655"/>
    </source>
</evidence>
<keyword evidence="7" id="KW-1185">Reference proteome</keyword>
<dbReference type="HAMAP" id="MF_00189">
    <property type="entry name" value="YciB"/>
    <property type="match status" value="1"/>
</dbReference>
<gene>
    <name evidence="5" type="primary">yciB</name>
    <name evidence="6" type="ORF">CUN60_03365</name>
</gene>
<evidence type="ECO:0000256" key="1">
    <source>
        <dbReference type="ARBA" id="ARBA00022475"/>
    </source>
</evidence>
<keyword evidence="3 5" id="KW-1133">Transmembrane helix</keyword>
<dbReference type="EMBL" id="CP024847">
    <property type="protein sequence ID" value="AUR51377.1"/>
    <property type="molecule type" value="Genomic_DNA"/>
</dbReference>
<dbReference type="GO" id="GO:0005886">
    <property type="term" value="C:plasma membrane"/>
    <property type="evidence" value="ECO:0007669"/>
    <property type="project" value="UniProtKB-SubCell"/>
</dbReference>
<protein>
    <recommendedName>
        <fullName evidence="5">Inner membrane-spanning protein YciB</fullName>
    </recommendedName>
</protein>
<organism evidence="6 7">
    <name type="scientific">Aquella oligotrophica</name>
    <dbReference type="NCBI Taxonomy" id="2067065"/>
    <lineage>
        <taxon>Bacteria</taxon>
        <taxon>Pseudomonadati</taxon>
        <taxon>Pseudomonadota</taxon>
        <taxon>Betaproteobacteria</taxon>
        <taxon>Neisseriales</taxon>
        <taxon>Neisseriaceae</taxon>
        <taxon>Aquella</taxon>
    </lineage>
</organism>
<proteinExistence type="inferred from homology"/>
<keyword evidence="1 5" id="KW-1003">Cell membrane</keyword>
<feature type="transmembrane region" description="Helical" evidence="5">
    <location>
        <begin position="153"/>
        <end position="172"/>
    </location>
</feature>
<sequence>MQNNLFFEMLPLIGFFAVYYFTKNIYLATGICIVLSWLQLALYKIIYKRIGKNTWLSTLLITVFGGLTIIFHNKTFVMLKPTVLYWIMAVSLLVSAKLGKNSIKLLLNEHISISDRDWSRVNLMWVAFFVIMGILNLIIAYSFSEFVWVKFKVFGGFGLMLIFTLISGLFIYSKTRKMQNEL</sequence>
<dbReference type="InterPro" id="IPR006008">
    <property type="entry name" value="YciB"/>
</dbReference>
<keyword evidence="5" id="KW-0997">Cell inner membrane</keyword>
<comment type="subcellular location">
    <subcellularLocation>
        <location evidence="5">Cell inner membrane</location>
        <topology evidence="5">Multi-pass membrane protein</topology>
    </subcellularLocation>
</comment>
<dbReference type="Pfam" id="PF04279">
    <property type="entry name" value="IspA"/>
    <property type="match status" value="1"/>
</dbReference>
<feature type="transmembrane region" description="Helical" evidence="5">
    <location>
        <begin position="54"/>
        <end position="71"/>
    </location>
</feature>
<keyword evidence="4 5" id="KW-0472">Membrane</keyword>
<dbReference type="PANTHER" id="PTHR36917">
    <property type="entry name" value="INTRACELLULAR SEPTATION PROTEIN A-RELATED"/>
    <property type="match status" value="1"/>
</dbReference>
<reference evidence="7" key="1">
    <citation type="submission" date="2017-11" db="EMBL/GenBank/DDBJ databases">
        <authorList>
            <person name="Chan K.G."/>
            <person name="Lee L.S."/>
        </authorList>
    </citation>
    <scope>NUCLEOTIDE SEQUENCE [LARGE SCALE GENOMIC DNA]</scope>
    <source>
        <strain evidence="7">DSM 100970</strain>
    </source>
</reference>
<evidence type="ECO:0000256" key="2">
    <source>
        <dbReference type="ARBA" id="ARBA00022692"/>
    </source>
</evidence>
<comment type="function">
    <text evidence="5">Plays a role in cell envelope biogenesis, maintenance of cell envelope integrity and membrane homeostasis.</text>
</comment>
<dbReference type="PANTHER" id="PTHR36917:SF1">
    <property type="entry name" value="INNER MEMBRANE-SPANNING PROTEIN YCIB"/>
    <property type="match status" value="1"/>
</dbReference>
<evidence type="ECO:0000256" key="3">
    <source>
        <dbReference type="ARBA" id="ARBA00022989"/>
    </source>
</evidence>
<feature type="transmembrane region" description="Helical" evidence="5">
    <location>
        <begin position="83"/>
        <end position="100"/>
    </location>
</feature>
<dbReference type="OrthoDB" id="9788219at2"/>
<feature type="transmembrane region" description="Helical" evidence="5">
    <location>
        <begin position="121"/>
        <end position="141"/>
    </location>
</feature>
<evidence type="ECO:0000256" key="5">
    <source>
        <dbReference type="HAMAP-Rule" id="MF_00189"/>
    </source>
</evidence>
<evidence type="ECO:0000256" key="4">
    <source>
        <dbReference type="ARBA" id="ARBA00023136"/>
    </source>
</evidence>
<dbReference type="RefSeq" id="WP_102950677.1">
    <property type="nucleotide sequence ID" value="NZ_CP024847.1"/>
</dbReference>